<evidence type="ECO:0000313" key="2">
    <source>
        <dbReference type="EMBL" id="MBB2925568.1"/>
    </source>
</evidence>
<sequence>MDRDLLHDALIDLACDRRTYLPEHVLDDLTDHVLDVLITARRIDVTLEVADLLPGAAVVDDGAGPYIDLAPSPARDDAPPMLHLNDHTPPRWQHQEPDGGQVRASPLTWDAEPADVVAWLATVHPPAPSSVR</sequence>
<evidence type="ECO:0000313" key="3">
    <source>
        <dbReference type="Proteomes" id="UP000518206"/>
    </source>
</evidence>
<dbReference type="RefSeq" id="WP_183298277.1">
    <property type="nucleotide sequence ID" value="NZ_JACHVX010000012.1"/>
</dbReference>
<reference evidence="2 3" key="1">
    <citation type="submission" date="2020-08" db="EMBL/GenBank/DDBJ databases">
        <title>The Agave Microbiome: Exploring the role of microbial communities in plant adaptations to desert environments.</title>
        <authorList>
            <person name="Partida-Martinez L.P."/>
        </authorList>
    </citation>
    <scope>NUCLEOTIDE SEQUENCE [LARGE SCALE GENOMIC DNA]</scope>
    <source>
        <strain evidence="2 3">RAS26</strain>
    </source>
</reference>
<dbReference type="AlphaFoldDB" id="A0A7W4YD95"/>
<comment type="caution">
    <text evidence="2">The sequence shown here is derived from an EMBL/GenBank/DDBJ whole genome shotgun (WGS) entry which is preliminary data.</text>
</comment>
<organism evidence="2 3">
    <name type="scientific">Cellulomonas cellasea</name>
    <dbReference type="NCBI Taxonomy" id="43670"/>
    <lineage>
        <taxon>Bacteria</taxon>
        <taxon>Bacillati</taxon>
        <taxon>Actinomycetota</taxon>
        <taxon>Actinomycetes</taxon>
        <taxon>Micrococcales</taxon>
        <taxon>Cellulomonadaceae</taxon>
        <taxon>Cellulomonas</taxon>
    </lineage>
</organism>
<reference evidence="2 3" key="2">
    <citation type="submission" date="2020-08" db="EMBL/GenBank/DDBJ databases">
        <authorList>
            <person name="Partida-Martinez L."/>
            <person name="Huntemann M."/>
            <person name="Clum A."/>
            <person name="Wang J."/>
            <person name="Palaniappan K."/>
            <person name="Ritter S."/>
            <person name="Chen I.-M."/>
            <person name="Stamatis D."/>
            <person name="Reddy T."/>
            <person name="O'Malley R."/>
            <person name="Daum C."/>
            <person name="Shapiro N."/>
            <person name="Ivanova N."/>
            <person name="Kyrpides N."/>
            <person name="Woyke T."/>
        </authorList>
    </citation>
    <scope>NUCLEOTIDE SEQUENCE [LARGE SCALE GENOMIC DNA]</scope>
    <source>
        <strain evidence="2 3">RAS26</strain>
    </source>
</reference>
<name>A0A7W4YD95_9CELL</name>
<gene>
    <name evidence="2" type="ORF">FHR80_004515</name>
</gene>
<evidence type="ECO:0000256" key="1">
    <source>
        <dbReference type="SAM" id="MobiDB-lite"/>
    </source>
</evidence>
<proteinExistence type="predicted"/>
<feature type="region of interest" description="Disordered" evidence="1">
    <location>
        <begin position="69"/>
        <end position="105"/>
    </location>
</feature>
<dbReference type="EMBL" id="JACHVX010000012">
    <property type="protein sequence ID" value="MBB2925568.1"/>
    <property type="molecule type" value="Genomic_DNA"/>
</dbReference>
<feature type="compositionally biased region" description="Basic and acidic residues" evidence="1">
    <location>
        <begin position="74"/>
        <end position="97"/>
    </location>
</feature>
<protein>
    <submittedName>
        <fullName evidence="2">Uncharacterized protein</fullName>
    </submittedName>
</protein>
<accession>A0A7W4YD95</accession>
<dbReference type="Proteomes" id="UP000518206">
    <property type="component" value="Unassembled WGS sequence"/>
</dbReference>